<feature type="compositionally biased region" description="Polar residues" evidence="1">
    <location>
        <begin position="116"/>
        <end position="126"/>
    </location>
</feature>
<dbReference type="EMBL" id="CAJPDS010000010">
    <property type="protein sequence ID" value="CAF9911801.1"/>
    <property type="molecule type" value="Genomic_DNA"/>
</dbReference>
<dbReference type="InterPro" id="IPR028095">
    <property type="entry name" value="Mso1_N_dom"/>
</dbReference>
<dbReference type="Pfam" id="PF14475">
    <property type="entry name" value="Mso1_Sec1_bdg"/>
    <property type="match status" value="1"/>
</dbReference>
<protein>
    <submittedName>
        <fullName evidence="3">GTPase activating protein</fullName>
    </submittedName>
</protein>
<proteinExistence type="predicted"/>
<keyword evidence="4" id="KW-1185">Reference proteome</keyword>
<feature type="compositionally biased region" description="Gly residues" evidence="1">
    <location>
        <begin position="174"/>
        <end position="183"/>
    </location>
</feature>
<feature type="compositionally biased region" description="Low complexity" evidence="1">
    <location>
        <begin position="127"/>
        <end position="139"/>
    </location>
</feature>
<feature type="compositionally biased region" description="Gly residues" evidence="1">
    <location>
        <begin position="224"/>
        <end position="251"/>
    </location>
</feature>
<evidence type="ECO:0000256" key="1">
    <source>
        <dbReference type="SAM" id="MobiDB-lite"/>
    </source>
</evidence>
<reference evidence="3" key="1">
    <citation type="submission" date="2021-03" db="EMBL/GenBank/DDBJ databases">
        <authorList>
            <person name="Tagirdzhanova G."/>
        </authorList>
    </citation>
    <scope>NUCLEOTIDE SEQUENCE</scope>
</reference>
<sequence length="301" mass="30210">MSYLGTLNSLLSTTTTRYNSLRRTLLSSSSEEADTTIDDPDSSHVSRVLRAYYTEKGRPFPPWLPPDPHARPSASPQTSFVGSAASLRGTGRNSGNASPAATAGGRGGGLSDLWADNSSAQQPQQDSGSLRRGLAGARLGRNRVQEAQQGQSEMLAPRPLPSQRAGSYQSATGQQGGSTGSYNGGASMSTQPLGSSGSGGSVQERLKARLGGRGAVTPPLPREGSGGSMTGYDGAGGTSGGDGGGSYGSSAGGNPYASGGYGSGDPYAGGGGAGYDGGSGVRRKPPPGQARNGLPNGPRQR</sequence>
<evidence type="ECO:0000313" key="4">
    <source>
        <dbReference type="Proteomes" id="UP000664521"/>
    </source>
</evidence>
<name>A0A8H3ER04_9LECA</name>
<feature type="domain" description="Mso1 N-terminal" evidence="2">
    <location>
        <begin position="21"/>
        <end position="64"/>
    </location>
</feature>
<accession>A0A8H3ER04</accession>
<feature type="region of interest" description="Disordered" evidence="1">
    <location>
        <begin position="56"/>
        <end position="301"/>
    </location>
</feature>
<dbReference type="Proteomes" id="UP000664521">
    <property type="component" value="Unassembled WGS sequence"/>
</dbReference>
<evidence type="ECO:0000313" key="3">
    <source>
        <dbReference type="EMBL" id="CAF9911801.1"/>
    </source>
</evidence>
<gene>
    <name evidence="3" type="primary">GYP7_2</name>
    <name evidence="3" type="ORF">HETSPECPRED_000449</name>
</gene>
<organism evidence="3 4">
    <name type="scientific">Heterodermia speciosa</name>
    <dbReference type="NCBI Taxonomy" id="116794"/>
    <lineage>
        <taxon>Eukaryota</taxon>
        <taxon>Fungi</taxon>
        <taxon>Dikarya</taxon>
        <taxon>Ascomycota</taxon>
        <taxon>Pezizomycotina</taxon>
        <taxon>Lecanoromycetes</taxon>
        <taxon>OSLEUM clade</taxon>
        <taxon>Lecanoromycetidae</taxon>
        <taxon>Caliciales</taxon>
        <taxon>Physciaceae</taxon>
        <taxon>Heterodermia</taxon>
    </lineage>
</organism>
<dbReference type="OrthoDB" id="2683368at2759"/>
<comment type="caution">
    <text evidence="3">The sequence shown here is derived from an EMBL/GenBank/DDBJ whole genome shotgun (WGS) entry which is preliminary data.</text>
</comment>
<dbReference type="AlphaFoldDB" id="A0A8H3ER04"/>
<evidence type="ECO:0000259" key="2">
    <source>
        <dbReference type="Pfam" id="PF14475"/>
    </source>
</evidence>
<feature type="compositionally biased region" description="Gly residues" evidence="1">
    <location>
        <begin position="259"/>
        <end position="280"/>
    </location>
</feature>